<dbReference type="Gene3D" id="3.30.200.20">
    <property type="entry name" value="Phosphorylase Kinase, domain 1"/>
    <property type="match status" value="1"/>
</dbReference>
<feature type="region of interest" description="Disordered" evidence="9">
    <location>
        <begin position="289"/>
        <end position="340"/>
    </location>
</feature>
<keyword evidence="10" id="KW-0812">Transmembrane</keyword>
<evidence type="ECO:0000313" key="13">
    <source>
        <dbReference type="EMBL" id="MFC6883044.1"/>
    </source>
</evidence>
<evidence type="ECO:0000256" key="5">
    <source>
        <dbReference type="ARBA" id="ARBA00022777"/>
    </source>
</evidence>
<feature type="domain" description="PASTA" evidence="12">
    <location>
        <begin position="439"/>
        <end position="510"/>
    </location>
</feature>
<organism evidence="13 14">
    <name type="scientific">Actinomadura yumaensis</name>
    <dbReference type="NCBI Taxonomy" id="111807"/>
    <lineage>
        <taxon>Bacteria</taxon>
        <taxon>Bacillati</taxon>
        <taxon>Actinomycetota</taxon>
        <taxon>Actinomycetes</taxon>
        <taxon>Streptosporangiales</taxon>
        <taxon>Thermomonosporaceae</taxon>
        <taxon>Actinomadura</taxon>
    </lineage>
</organism>
<dbReference type="InterPro" id="IPR011009">
    <property type="entry name" value="Kinase-like_dom_sf"/>
</dbReference>
<gene>
    <name evidence="13" type="primary">pknB</name>
    <name evidence="13" type="ORF">ACFQKB_25040</name>
</gene>
<evidence type="ECO:0000256" key="1">
    <source>
        <dbReference type="ARBA" id="ARBA00012513"/>
    </source>
</evidence>
<keyword evidence="4" id="KW-0547">Nucleotide-binding</keyword>
<dbReference type="EC" id="2.7.11.1" evidence="1"/>
<evidence type="ECO:0000256" key="2">
    <source>
        <dbReference type="ARBA" id="ARBA00022527"/>
    </source>
</evidence>
<keyword evidence="5 13" id="KW-0418">Kinase</keyword>
<dbReference type="CDD" id="cd14014">
    <property type="entry name" value="STKc_PknB_like"/>
    <property type="match status" value="1"/>
</dbReference>
<evidence type="ECO:0000259" key="12">
    <source>
        <dbReference type="PROSITE" id="PS51178"/>
    </source>
</evidence>
<keyword evidence="14" id="KW-1185">Reference proteome</keyword>
<dbReference type="SMART" id="SM00740">
    <property type="entry name" value="PASTA"/>
    <property type="match status" value="4"/>
</dbReference>
<feature type="region of interest" description="Disordered" evidence="9">
    <location>
        <begin position="539"/>
        <end position="565"/>
    </location>
</feature>
<dbReference type="PANTHER" id="PTHR43289">
    <property type="entry name" value="MITOGEN-ACTIVATED PROTEIN KINASE KINASE KINASE 20-RELATED"/>
    <property type="match status" value="1"/>
</dbReference>
<keyword evidence="6" id="KW-0067">ATP-binding</keyword>
<feature type="region of interest" description="Disordered" evidence="9">
    <location>
        <begin position="627"/>
        <end position="655"/>
    </location>
</feature>
<dbReference type="NCBIfam" id="NF033483">
    <property type="entry name" value="PknB_PASTA_kin"/>
    <property type="match status" value="1"/>
</dbReference>
<dbReference type="Proteomes" id="UP001596380">
    <property type="component" value="Unassembled WGS sequence"/>
</dbReference>
<dbReference type="PROSITE" id="PS00108">
    <property type="entry name" value="PROTEIN_KINASE_ST"/>
    <property type="match status" value="1"/>
</dbReference>
<dbReference type="SMART" id="SM00220">
    <property type="entry name" value="S_TKc"/>
    <property type="match status" value="1"/>
</dbReference>
<keyword evidence="10" id="KW-1133">Transmembrane helix</keyword>
<dbReference type="PROSITE" id="PS51178">
    <property type="entry name" value="PASTA"/>
    <property type="match status" value="3"/>
</dbReference>
<dbReference type="RefSeq" id="WP_378046516.1">
    <property type="nucleotide sequence ID" value="NZ_JBHSXE010000001.1"/>
</dbReference>
<accession>A0ABW2CQS6</accession>
<evidence type="ECO:0000313" key="14">
    <source>
        <dbReference type="Proteomes" id="UP001596380"/>
    </source>
</evidence>
<feature type="transmembrane region" description="Helical" evidence="10">
    <location>
        <begin position="352"/>
        <end position="371"/>
    </location>
</feature>
<dbReference type="PANTHER" id="PTHR43289:SF34">
    <property type="entry name" value="SERINE_THREONINE-PROTEIN KINASE YBDM-RELATED"/>
    <property type="match status" value="1"/>
</dbReference>
<dbReference type="EMBL" id="JBHSXS010000016">
    <property type="protein sequence ID" value="MFC6883044.1"/>
    <property type="molecule type" value="Genomic_DNA"/>
</dbReference>
<evidence type="ECO:0000256" key="9">
    <source>
        <dbReference type="SAM" id="MobiDB-lite"/>
    </source>
</evidence>
<feature type="domain" description="PASTA" evidence="12">
    <location>
        <begin position="595"/>
        <end position="655"/>
    </location>
</feature>
<dbReference type="Gene3D" id="1.10.510.10">
    <property type="entry name" value="Transferase(Phosphotransferase) domain 1"/>
    <property type="match status" value="1"/>
</dbReference>
<evidence type="ECO:0000256" key="6">
    <source>
        <dbReference type="ARBA" id="ARBA00022840"/>
    </source>
</evidence>
<evidence type="ECO:0000256" key="10">
    <source>
        <dbReference type="SAM" id="Phobius"/>
    </source>
</evidence>
<feature type="domain" description="Protein kinase" evidence="11">
    <location>
        <begin position="18"/>
        <end position="278"/>
    </location>
</feature>
<evidence type="ECO:0000256" key="7">
    <source>
        <dbReference type="ARBA" id="ARBA00047899"/>
    </source>
</evidence>
<keyword evidence="3" id="KW-0808">Transferase</keyword>
<protein>
    <recommendedName>
        <fullName evidence="1">non-specific serine/threonine protein kinase</fullName>
        <ecNumber evidence="1">2.7.11.1</ecNumber>
    </recommendedName>
</protein>
<dbReference type="CDD" id="cd06577">
    <property type="entry name" value="PASTA_pknB"/>
    <property type="match status" value="4"/>
</dbReference>
<sequence length="655" mass="68790">MDTSVADPLVGQVLDGRYRIESRVARGGMATVYVARDVRLDRIVAIKVMHAGLASDDDFVARFIGEAKAAAALSHPNVVAVYDQRTDGEHVFLVMEYVPGRTLRDLLTERGRLGPRAALEIMQPVLAALGAAHRGGLVHRDVKPENVLLTEDGQAKVADFGLARAESASKMTKTGLIIGTVGYLAPEQVLAGSADVRSDVYASGVMLYELLTGELPHRADTALAVAYKHVNEAVPPPSAAVPGLTPAIDALVTRATAHDPAARPQDANRLLGEVAEVFGGLPRDFDERVEEASRNQTAVLETPAPPPGPYAPQYGPPGGGRTAVLDPSGTAPVEPPPRGRADRAIGAITGKYVLIAIGAIAAVILGWAVWYQTSGQYEHVPERIVGMKVADAKAKLEGAGMTVRVGPKQFSDRVRKDQVVKSDPPAGARIAKGDTVTLTPSKGRMPREVPDVTGKSVEDATGDLRGKGFTVGRTSREPSQTVGKGDVIRTDPKGGAEQSPDVPVDLVVSTGMSMPGLVGTNGDEAANKLRAMGLDVKVDKEDPGDRQPNTVLRQDPAQGTGVSRGDSVHLVVTDRKCAFNAGPVHIGCDDGDRGQNASVPVPNTVGQNVKDARQALRSSGFKVKETGWGGDTVRFQNPGGGEAPRGSTVTIVRGP</sequence>
<feature type="compositionally biased region" description="Basic and acidic residues" evidence="9">
    <location>
        <begin position="445"/>
        <end position="466"/>
    </location>
</feature>
<evidence type="ECO:0000259" key="11">
    <source>
        <dbReference type="PROSITE" id="PS50011"/>
    </source>
</evidence>
<dbReference type="Gene3D" id="3.30.10.20">
    <property type="match status" value="4"/>
</dbReference>
<feature type="region of interest" description="Disordered" evidence="9">
    <location>
        <begin position="441"/>
        <end position="502"/>
    </location>
</feature>
<comment type="catalytic activity">
    <reaction evidence="7">
        <text>L-threonyl-[protein] + ATP = O-phospho-L-threonyl-[protein] + ADP + H(+)</text>
        <dbReference type="Rhea" id="RHEA:46608"/>
        <dbReference type="Rhea" id="RHEA-COMP:11060"/>
        <dbReference type="Rhea" id="RHEA-COMP:11605"/>
        <dbReference type="ChEBI" id="CHEBI:15378"/>
        <dbReference type="ChEBI" id="CHEBI:30013"/>
        <dbReference type="ChEBI" id="CHEBI:30616"/>
        <dbReference type="ChEBI" id="CHEBI:61977"/>
        <dbReference type="ChEBI" id="CHEBI:456216"/>
        <dbReference type="EC" id="2.7.11.1"/>
    </reaction>
</comment>
<dbReference type="Pfam" id="PF00069">
    <property type="entry name" value="Pkinase"/>
    <property type="match status" value="1"/>
</dbReference>
<name>A0ABW2CQS6_9ACTN</name>
<reference evidence="14" key="1">
    <citation type="journal article" date="2019" name="Int. J. Syst. Evol. Microbiol.">
        <title>The Global Catalogue of Microorganisms (GCM) 10K type strain sequencing project: providing services to taxonomists for standard genome sequencing and annotation.</title>
        <authorList>
            <consortium name="The Broad Institute Genomics Platform"/>
            <consortium name="The Broad Institute Genome Sequencing Center for Infectious Disease"/>
            <person name="Wu L."/>
            <person name="Ma J."/>
        </authorList>
    </citation>
    <scope>NUCLEOTIDE SEQUENCE [LARGE SCALE GENOMIC DNA]</scope>
    <source>
        <strain evidence="14">JCM 3369</strain>
    </source>
</reference>
<evidence type="ECO:0000256" key="8">
    <source>
        <dbReference type="ARBA" id="ARBA00048679"/>
    </source>
</evidence>
<feature type="domain" description="PASTA" evidence="12">
    <location>
        <begin position="511"/>
        <end position="574"/>
    </location>
</feature>
<keyword evidence="10" id="KW-0472">Membrane</keyword>
<evidence type="ECO:0000256" key="4">
    <source>
        <dbReference type="ARBA" id="ARBA00022741"/>
    </source>
</evidence>
<proteinExistence type="predicted"/>
<dbReference type="InterPro" id="IPR000719">
    <property type="entry name" value="Prot_kinase_dom"/>
</dbReference>
<dbReference type="GO" id="GO:0016301">
    <property type="term" value="F:kinase activity"/>
    <property type="evidence" value="ECO:0007669"/>
    <property type="project" value="UniProtKB-KW"/>
</dbReference>
<dbReference type="InterPro" id="IPR008271">
    <property type="entry name" value="Ser/Thr_kinase_AS"/>
</dbReference>
<dbReference type="Pfam" id="PF03793">
    <property type="entry name" value="PASTA"/>
    <property type="match status" value="4"/>
</dbReference>
<dbReference type="SUPFAM" id="SSF56112">
    <property type="entry name" value="Protein kinase-like (PK-like)"/>
    <property type="match status" value="1"/>
</dbReference>
<dbReference type="PROSITE" id="PS50011">
    <property type="entry name" value="PROTEIN_KINASE_DOM"/>
    <property type="match status" value="1"/>
</dbReference>
<keyword evidence="2" id="KW-0723">Serine/threonine-protein kinase</keyword>
<comment type="caution">
    <text evidence="13">The sequence shown here is derived from an EMBL/GenBank/DDBJ whole genome shotgun (WGS) entry which is preliminary data.</text>
</comment>
<evidence type="ECO:0000256" key="3">
    <source>
        <dbReference type="ARBA" id="ARBA00022679"/>
    </source>
</evidence>
<comment type="catalytic activity">
    <reaction evidence="8">
        <text>L-seryl-[protein] + ATP = O-phospho-L-seryl-[protein] + ADP + H(+)</text>
        <dbReference type="Rhea" id="RHEA:17989"/>
        <dbReference type="Rhea" id="RHEA-COMP:9863"/>
        <dbReference type="Rhea" id="RHEA-COMP:11604"/>
        <dbReference type="ChEBI" id="CHEBI:15378"/>
        <dbReference type="ChEBI" id="CHEBI:29999"/>
        <dbReference type="ChEBI" id="CHEBI:30616"/>
        <dbReference type="ChEBI" id="CHEBI:83421"/>
        <dbReference type="ChEBI" id="CHEBI:456216"/>
        <dbReference type="EC" id="2.7.11.1"/>
    </reaction>
</comment>
<dbReference type="InterPro" id="IPR005543">
    <property type="entry name" value="PASTA_dom"/>
</dbReference>